<dbReference type="Pfam" id="PF13411">
    <property type="entry name" value="MerR_1"/>
    <property type="match status" value="1"/>
</dbReference>
<dbReference type="GO" id="GO:0003677">
    <property type="term" value="F:DNA binding"/>
    <property type="evidence" value="ECO:0007669"/>
    <property type="project" value="UniProtKB-KW"/>
</dbReference>
<organism evidence="3 4">
    <name type="scientific">Duncaniella freteri</name>
    <dbReference type="NCBI Taxonomy" id="2530391"/>
    <lineage>
        <taxon>Bacteria</taxon>
        <taxon>Pseudomonadati</taxon>
        <taxon>Bacteroidota</taxon>
        <taxon>Bacteroidia</taxon>
        <taxon>Bacteroidales</taxon>
        <taxon>Muribaculaceae</taxon>
        <taxon>Duncaniella</taxon>
    </lineage>
</organism>
<dbReference type="SUPFAM" id="SSF46955">
    <property type="entry name" value="Putative DNA-binding domain"/>
    <property type="match status" value="1"/>
</dbReference>
<evidence type="ECO:0000313" key="4">
    <source>
        <dbReference type="Proteomes" id="UP000297635"/>
    </source>
</evidence>
<dbReference type="PANTHER" id="PTHR30204:SF15">
    <property type="entry name" value="BLL5018 PROTEIN"/>
    <property type="match status" value="1"/>
</dbReference>
<keyword evidence="4" id="KW-1185">Reference proteome</keyword>
<dbReference type="PROSITE" id="PS50937">
    <property type="entry name" value="HTH_MERR_2"/>
    <property type="match status" value="1"/>
</dbReference>
<sequence>MEQITNKRYYKISEVAEIINVAASTLRFWETQFHILKPKRNDRGTRFYTPADLENARMIKYLVHDKGLKIEAALEQIRVNKDGVSRKAEALNRLSDVRNRLQDLIDSLHKLR</sequence>
<gene>
    <name evidence="3" type="ORF">EZ315_11025</name>
</gene>
<comment type="caution">
    <text evidence="3">The sequence shown here is derived from an EMBL/GenBank/DDBJ whole genome shotgun (WGS) entry which is preliminary data.</text>
</comment>
<dbReference type="SMART" id="SM00422">
    <property type="entry name" value="HTH_MERR"/>
    <property type="match status" value="1"/>
</dbReference>
<dbReference type="InterPro" id="IPR000551">
    <property type="entry name" value="MerR-type_HTH_dom"/>
</dbReference>
<dbReference type="PANTHER" id="PTHR30204">
    <property type="entry name" value="REDOX-CYCLING DRUG-SENSING TRANSCRIPTIONAL ACTIVATOR SOXR"/>
    <property type="match status" value="1"/>
</dbReference>
<evidence type="ECO:0000256" key="1">
    <source>
        <dbReference type="ARBA" id="ARBA00023125"/>
    </source>
</evidence>
<dbReference type="GO" id="GO:0003700">
    <property type="term" value="F:DNA-binding transcription factor activity"/>
    <property type="evidence" value="ECO:0007669"/>
    <property type="project" value="InterPro"/>
</dbReference>
<feature type="domain" description="HTH merR-type" evidence="2">
    <location>
        <begin position="9"/>
        <end position="79"/>
    </location>
</feature>
<keyword evidence="1" id="KW-0238">DNA-binding</keyword>
<dbReference type="InterPro" id="IPR009061">
    <property type="entry name" value="DNA-bd_dom_put_sf"/>
</dbReference>
<accession>A0A4Z0V4G6</accession>
<dbReference type="EMBL" id="SJSA01000002">
    <property type="protein sequence ID" value="TGG36391.1"/>
    <property type="molecule type" value="Genomic_DNA"/>
</dbReference>
<evidence type="ECO:0000259" key="2">
    <source>
        <dbReference type="PROSITE" id="PS50937"/>
    </source>
</evidence>
<dbReference type="Proteomes" id="UP000297635">
    <property type="component" value="Unassembled WGS sequence"/>
</dbReference>
<protein>
    <submittedName>
        <fullName evidence="3">MerR family transcriptional regulator</fullName>
    </submittedName>
</protein>
<reference evidence="3 4" key="1">
    <citation type="submission" date="2019-02" db="EMBL/GenBank/DDBJ databases">
        <title>Isolation and identification of novel species under the genus Muribaculum.</title>
        <authorList>
            <person name="Miyake S."/>
            <person name="Ding Y."/>
            <person name="Low A."/>
            <person name="Soh M."/>
            <person name="Seedorf H."/>
        </authorList>
    </citation>
    <scope>NUCLEOTIDE SEQUENCE [LARGE SCALE GENOMIC DNA]</scope>
    <source>
        <strain evidence="3 4">TLL-A3</strain>
    </source>
</reference>
<dbReference type="GeneID" id="82150321"/>
<dbReference type="PROSITE" id="PS00552">
    <property type="entry name" value="HTH_MERR_1"/>
    <property type="match status" value="1"/>
</dbReference>
<proteinExistence type="predicted"/>
<dbReference type="RefSeq" id="WP_135472130.1">
    <property type="nucleotide sequence ID" value="NZ_CASCNC010000035.1"/>
</dbReference>
<name>A0A4Z0V4G6_9BACT</name>
<dbReference type="AlphaFoldDB" id="A0A4Z0V4G6"/>
<dbReference type="CDD" id="cd04765">
    <property type="entry name" value="HTH_MlrA-like_sg2"/>
    <property type="match status" value="1"/>
</dbReference>
<dbReference type="Gene3D" id="1.10.1660.10">
    <property type="match status" value="1"/>
</dbReference>
<dbReference type="InterPro" id="IPR047057">
    <property type="entry name" value="MerR_fam"/>
</dbReference>
<evidence type="ECO:0000313" key="3">
    <source>
        <dbReference type="EMBL" id="TGG36391.1"/>
    </source>
</evidence>